<dbReference type="AlphaFoldDB" id="A0A1D8NAQ2"/>
<evidence type="ECO:0000313" key="3">
    <source>
        <dbReference type="EMBL" id="RDW27942.1"/>
    </source>
</evidence>
<dbReference type="PROSITE" id="PS51221">
    <property type="entry name" value="TTL"/>
    <property type="match status" value="1"/>
</dbReference>
<dbReference type="InterPro" id="IPR036523">
    <property type="entry name" value="SurE-like_sf"/>
</dbReference>
<dbReference type="Proteomes" id="UP000256601">
    <property type="component" value="Unassembled WGS sequence"/>
</dbReference>
<dbReference type="eggNOG" id="KOG2157">
    <property type="taxonomic scope" value="Eukaryota"/>
</dbReference>
<dbReference type="VEuPathDB" id="FungiDB:YALI0_C11495g"/>
<dbReference type="GO" id="GO:0016787">
    <property type="term" value="F:hydrolase activity"/>
    <property type="evidence" value="ECO:0007669"/>
    <property type="project" value="InterPro"/>
</dbReference>
<dbReference type="PANTHER" id="PTHR47551">
    <property type="entry name" value="TUBULIN--TYROSINE LIGASE PBY1-RELATED"/>
    <property type="match status" value="1"/>
</dbReference>
<dbReference type="Pfam" id="PF03133">
    <property type="entry name" value="TTL"/>
    <property type="match status" value="1"/>
</dbReference>
<dbReference type="NCBIfam" id="TIGR00087">
    <property type="entry name" value="surE"/>
    <property type="match status" value="1"/>
</dbReference>
<dbReference type="InterPro" id="IPR004344">
    <property type="entry name" value="TTL/TTLL_fam"/>
</dbReference>
<dbReference type="SUPFAM" id="SSF56059">
    <property type="entry name" value="Glutathione synthetase ATP-binding domain-like"/>
    <property type="match status" value="1"/>
</dbReference>
<dbReference type="EMBL" id="KZ857327">
    <property type="protein sequence ID" value="RDW27942.1"/>
    <property type="molecule type" value="Genomic_DNA"/>
</dbReference>
<dbReference type="OMA" id="TNTCFQE"/>
<protein>
    <submittedName>
        <fullName evidence="3">Tubulin-tyrosine ligase family-domain-containing protein</fullName>
    </submittedName>
</protein>
<dbReference type="PANTHER" id="PTHR47551:SF1">
    <property type="entry name" value="TUBULIN--TYROSINE LIGASE PBY1-RELATED"/>
    <property type="match status" value="1"/>
</dbReference>
<dbReference type="Gene3D" id="3.30.470.20">
    <property type="entry name" value="ATP-grasp fold, B domain"/>
    <property type="match status" value="1"/>
</dbReference>
<dbReference type="Proteomes" id="UP000182444">
    <property type="component" value="Chromosome 1C"/>
</dbReference>
<dbReference type="GO" id="GO:0016874">
    <property type="term" value="F:ligase activity"/>
    <property type="evidence" value="ECO:0007669"/>
    <property type="project" value="UniProtKB-KW"/>
</dbReference>
<keyword evidence="3" id="KW-0436">Ligase</keyword>
<name>A0A1D8NAQ2_YARLL</name>
<reference evidence="3 5" key="2">
    <citation type="submission" date="2018-07" db="EMBL/GenBank/DDBJ databases">
        <title>Draft Genome Assemblies for Five Robust Yarrowia lipolytica Strains Exhibiting High Lipid Production and Pentose Sugar Utilization and Sugar Alcohol Secretion from Undetoxified Lignocellulosic Biomass Hydrolysates.</title>
        <authorList>
            <consortium name="DOE Joint Genome Institute"/>
            <person name="Walker C."/>
            <person name="Ryu S."/>
            <person name="Na H."/>
            <person name="Zane M."/>
            <person name="LaButti K."/>
            <person name="Lipzen A."/>
            <person name="Haridas S."/>
            <person name="Barry K."/>
            <person name="Grigoriev I.V."/>
            <person name="Quarterman J."/>
            <person name="Slininger P."/>
            <person name="Dien B."/>
            <person name="Trinh C.T."/>
        </authorList>
    </citation>
    <scope>NUCLEOTIDE SEQUENCE [LARGE SCALE GENOMIC DNA]</scope>
    <source>
        <strain evidence="3 5">YB392</strain>
    </source>
</reference>
<gene>
    <name evidence="3" type="ORF">B0I71DRAFT_128342</name>
    <name evidence="2" type="ORF">YALI1_C16150g</name>
</gene>
<sequence length="714" mass="80160">MHVLLTNDDGPPSDTYSPYFHYLVKAIEKYTDWHVTVVLPDTQRSWIGKAHMIGQTITATYIEAPETIGDKVKGPYKRIPKDVDPKNVWTLLNGTPATCTNIGLNYMIDETKGPVDLVISGPNFGRNTTALYSTTSGTIGAAMEGALCGSKGIALSYAYYSRDLVPEVVAEASRLAVKLISKLYENWDKGVDLYSINVPLIEGLSDNTKAVHAPILQNRWKGTFEPWEKAIDHDQSEADGNIPIEPDSEPLSDAQKAKEGYTMFRWAPDFEAVGKSVKASSPGNDGWVVDQGHISVTGLKASFSETGITGEITLNDNAAAESAHGFLLTIPSTAYLHPLFSQSVNKHLPNVPVGTKGSEKTFHYGEYEDLDFDKLGSRDKSYFGCSYIYRKALIRKHYLANTIAMFRAKNPESILNESFPDTFNLELDYAEFLDESLDEAYELRQELEKNDEIEKASNRKLWILKPSMSDKAQGIRLFSTIDELQAIFDSFEEGYDSDDEDAEQEEDDNNGVITSQLRHFIVQEYVDKPLILSGHGNKKFHIRTYVLAVGDINVYVYKHMLALFAPREYATTDEVHDLSRHLTNTCLRDDDTILKESLVEEFWNLKGLEQSQKETVFSKICENVKDIFLAATTVDKINFQPLANSMEFFGLDFLVDENLNVHILEVNSYPDFKQTGDDLKYVVEGLVDETVQVAVKPWFEGGEVPESDLLKRVL</sequence>
<dbReference type="Gene3D" id="3.40.1210.10">
    <property type="entry name" value="Survival protein SurE-like phosphatase/nucleotidase"/>
    <property type="match status" value="1"/>
</dbReference>
<accession>A0A1D8NAQ2</accession>
<dbReference type="Pfam" id="PF01975">
    <property type="entry name" value="SurE"/>
    <property type="match status" value="1"/>
</dbReference>
<feature type="domain" description="Survival protein SurE-like phosphatase/nucleotidase" evidence="1">
    <location>
        <begin position="3"/>
        <end position="207"/>
    </location>
</feature>
<evidence type="ECO:0000313" key="5">
    <source>
        <dbReference type="Proteomes" id="UP000256601"/>
    </source>
</evidence>
<evidence type="ECO:0000313" key="4">
    <source>
        <dbReference type="Proteomes" id="UP000182444"/>
    </source>
</evidence>
<evidence type="ECO:0000259" key="1">
    <source>
        <dbReference type="Pfam" id="PF01975"/>
    </source>
</evidence>
<dbReference type="GeneID" id="2909428"/>
<dbReference type="SUPFAM" id="SSF64167">
    <property type="entry name" value="SurE-like"/>
    <property type="match status" value="1"/>
</dbReference>
<dbReference type="GO" id="GO:0000932">
    <property type="term" value="C:P-body"/>
    <property type="evidence" value="ECO:0007669"/>
    <property type="project" value="TreeGrafter"/>
</dbReference>
<dbReference type="EMBL" id="CP017555">
    <property type="protein sequence ID" value="AOW02700.1"/>
    <property type="molecule type" value="Genomic_DNA"/>
</dbReference>
<dbReference type="InterPro" id="IPR002828">
    <property type="entry name" value="SurE-like_Pase/nucleotidase"/>
</dbReference>
<dbReference type="VEuPathDB" id="FungiDB:YALI1_C16150g"/>
<evidence type="ECO:0000313" key="2">
    <source>
        <dbReference type="EMBL" id="AOW02700.1"/>
    </source>
</evidence>
<proteinExistence type="predicted"/>
<reference evidence="2 4" key="1">
    <citation type="journal article" date="2016" name="PLoS ONE">
        <title>Sequence Assembly of Yarrowia lipolytica Strain W29/CLIB89 Shows Transposable Element Diversity.</title>
        <authorList>
            <person name="Magnan C."/>
            <person name="Yu J."/>
            <person name="Chang I."/>
            <person name="Jahn E."/>
            <person name="Kanomata Y."/>
            <person name="Wu J."/>
            <person name="Zeller M."/>
            <person name="Oakes M."/>
            <person name="Baldi P."/>
            <person name="Sandmeyer S."/>
        </authorList>
    </citation>
    <scope>NUCLEOTIDE SEQUENCE [LARGE SCALE GENOMIC DNA]</scope>
    <source>
        <strain evidence="2">CLIB89</strain>
        <strain evidence="4">CLIB89(W29)</strain>
    </source>
</reference>
<organism evidence="2 4">
    <name type="scientific">Yarrowia lipolytica</name>
    <name type="common">Candida lipolytica</name>
    <dbReference type="NCBI Taxonomy" id="4952"/>
    <lineage>
        <taxon>Eukaryota</taxon>
        <taxon>Fungi</taxon>
        <taxon>Dikarya</taxon>
        <taxon>Ascomycota</taxon>
        <taxon>Saccharomycotina</taxon>
        <taxon>Dipodascomycetes</taxon>
        <taxon>Dipodascales</taxon>
        <taxon>Dipodascales incertae sedis</taxon>
        <taxon>Yarrowia</taxon>
    </lineage>
</organism>
<dbReference type="KEGG" id="yli:2909428"/>
<dbReference type="InterPro" id="IPR027746">
    <property type="entry name" value="TTL"/>
</dbReference>